<name>A0AAV0F7J8_9ASTE</name>
<dbReference type="AlphaFoldDB" id="A0AAV0F7J8"/>
<dbReference type="EMBL" id="CAMAPF010000966">
    <property type="protein sequence ID" value="CAH9131461.1"/>
    <property type="molecule type" value="Genomic_DNA"/>
</dbReference>
<evidence type="ECO:0000313" key="1">
    <source>
        <dbReference type="EMBL" id="CAH9131461.1"/>
    </source>
</evidence>
<keyword evidence="2" id="KW-1185">Reference proteome</keyword>
<sequence>MSQFLYSIIFPSQKIVSLWLHFKRWKSRIFYLCTDKISGVYNRHVQMAISHALSSYQDIRLTCNHILELTLIEKLHLQSALRQLQGDVIDQFYGRTYERKKQCGAEKIYDQRVKIMIKGTSFECSCDGDQQSDSSKAKESAVAKLI</sequence>
<gene>
    <name evidence="1" type="ORF">CEPIT_LOCUS31414</name>
</gene>
<reference evidence="1" key="1">
    <citation type="submission" date="2022-07" db="EMBL/GenBank/DDBJ databases">
        <authorList>
            <person name="Macas J."/>
            <person name="Novak P."/>
            <person name="Neumann P."/>
        </authorList>
    </citation>
    <scope>NUCLEOTIDE SEQUENCE</scope>
</reference>
<evidence type="ECO:0000313" key="2">
    <source>
        <dbReference type="Proteomes" id="UP001152523"/>
    </source>
</evidence>
<dbReference type="Proteomes" id="UP001152523">
    <property type="component" value="Unassembled WGS sequence"/>
</dbReference>
<organism evidence="1 2">
    <name type="scientific">Cuscuta epithymum</name>
    <dbReference type="NCBI Taxonomy" id="186058"/>
    <lineage>
        <taxon>Eukaryota</taxon>
        <taxon>Viridiplantae</taxon>
        <taxon>Streptophyta</taxon>
        <taxon>Embryophyta</taxon>
        <taxon>Tracheophyta</taxon>
        <taxon>Spermatophyta</taxon>
        <taxon>Magnoliopsida</taxon>
        <taxon>eudicotyledons</taxon>
        <taxon>Gunneridae</taxon>
        <taxon>Pentapetalae</taxon>
        <taxon>asterids</taxon>
        <taxon>lamiids</taxon>
        <taxon>Solanales</taxon>
        <taxon>Convolvulaceae</taxon>
        <taxon>Cuscuteae</taxon>
        <taxon>Cuscuta</taxon>
        <taxon>Cuscuta subgen. Cuscuta</taxon>
    </lineage>
</organism>
<protein>
    <submittedName>
        <fullName evidence="1">Uncharacterized protein</fullName>
    </submittedName>
</protein>
<accession>A0AAV0F7J8</accession>
<comment type="caution">
    <text evidence="1">The sequence shown here is derived from an EMBL/GenBank/DDBJ whole genome shotgun (WGS) entry which is preliminary data.</text>
</comment>
<proteinExistence type="predicted"/>